<name>A0A382LFF7_9ZZZZ</name>
<keyword evidence="1" id="KW-1133">Transmembrane helix</keyword>
<feature type="transmembrane region" description="Helical" evidence="1">
    <location>
        <begin position="44"/>
        <end position="64"/>
    </location>
</feature>
<dbReference type="EMBL" id="UINC01086805">
    <property type="protein sequence ID" value="SVC35604.1"/>
    <property type="molecule type" value="Genomic_DNA"/>
</dbReference>
<evidence type="ECO:0000256" key="1">
    <source>
        <dbReference type="SAM" id="Phobius"/>
    </source>
</evidence>
<feature type="non-terminal residue" evidence="2">
    <location>
        <position position="1"/>
    </location>
</feature>
<keyword evidence="1" id="KW-0472">Membrane</keyword>
<evidence type="ECO:0000313" key="2">
    <source>
        <dbReference type="EMBL" id="SVC35604.1"/>
    </source>
</evidence>
<sequence length="139" mass="15576">EARLRDEARRDAPEFPPFLHQRIMAAVRAEAERQARPRLGLAKVWRWAFAGGMAGIALALAFALKPAPQQVVVDSPQKVSEWIILAANSDDQMASLISNRVLNDMVTNPYQQQLDSLSNELQNALDFTLRLMPIEVALR</sequence>
<accession>A0A382LFF7</accession>
<dbReference type="AlphaFoldDB" id="A0A382LFF7"/>
<proteinExistence type="predicted"/>
<keyword evidence="1" id="KW-0812">Transmembrane</keyword>
<reference evidence="2" key="1">
    <citation type="submission" date="2018-05" db="EMBL/GenBank/DDBJ databases">
        <authorList>
            <person name="Lanie J.A."/>
            <person name="Ng W.-L."/>
            <person name="Kazmierczak K.M."/>
            <person name="Andrzejewski T.M."/>
            <person name="Davidsen T.M."/>
            <person name="Wayne K.J."/>
            <person name="Tettelin H."/>
            <person name="Glass J.I."/>
            <person name="Rusch D."/>
            <person name="Podicherti R."/>
            <person name="Tsui H.-C.T."/>
            <person name="Winkler M.E."/>
        </authorList>
    </citation>
    <scope>NUCLEOTIDE SEQUENCE</scope>
</reference>
<protein>
    <submittedName>
        <fullName evidence="2">Uncharacterized protein</fullName>
    </submittedName>
</protein>
<gene>
    <name evidence="2" type="ORF">METZ01_LOCUS288458</name>
</gene>
<organism evidence="2">
    <name type="scientific">marine metagenome</name>
    <dbReference type="NCBI Taxonomy" id="408172"/>
    <lineage>
        <taxon>unclassified sequences</taxon>
        <taxon>metagenomes</taxon>
        <taxon>ecological metagenomes</taxon>
    </lineage>
</organism>